<dbReference type="InterPro" id="IPR001810">
    <property type="entry name" value="F-box_dom"/>
</dbReference>
<comment type="caution">
    <text evidence="2">The sequence shown here is derived from an EMBL/GenBank/DDBJ whole genome shotgun (WGS) entry which is preliminary data.</text>
</comment>
<dbReference type="SUPFAM" id="SSF81383">
    <property type="entry name" value="F-box domain"/>
    <property type="match status" value="1"/>
</dbReference>
<name>A0A6D2HLW8_9BRAS</name>
<feature type="domain" description="F-box" evidence="1">
    <location>
        <begin position="19"/>
        <end position="65"/>
    </location>
</feature>
<dbReference type="InterPro" id="IPR050354">
    <property type="entry name" value="F-box/kelch-repeat_ARATH"/>
</dbReference>
<proteinExistence type="predicted"/>
<evidence type="ECO:0000313" key="2">
    <source>
        <dbReference type="EMBL" id="CAA7017222.1"/>
    </source>
</evidence>
<dbReference type="PANTHER" id="PTHR24414:SF138">
    <property type="entry name" value="F-BOX DOMAIN-CONTAINING PROTEIN"/>
    <property type="match status" value="1"/>
</dbReference>
<evidence type="ECO:0000313" key="3">
    <source>
        <dbReference type="Proteomes" id="UP000467841"/>
    </source>
</evidence>
<dbReference type="EMBL" id="CACVBM020000299">
    <property type="protein sequence ID" value="CAA7017222.1"/>
    <property type="molecule type" value="Genomic_DNA"/>
</dbReference>
<sequence length="404" mass="46241">MIVTFEEVEPTEKVIPQSPSSFSSLPDEITEMILARVSRWNYPSLSLVSKSFHALLSSMQIYKTRSQIGAEETCFYVCLEFDNQPYLSWFSLWSKPNQTLTKQTGEIRFKQDSRGNSVVPAPFASSHSPRITWQSTQTFGSEIYVIGGPDDQPSSSVRIFDCRSHIWRDAPSMSVARENACALFVNEEIYVLGGCDIDENSANWFEVFDLKTQTWTALPCPGVDDEELRNILREYNDNLIILDAFQGKLYVAVVGEKEYAYEPKDGTWKFVKEQLSLPLYSVSAWYEIKHVVYCCTFSGKLMWSVSKTEGKEWRKIKGLRELRNDSTRGLRTGNRFVLGDDSGKLLVLWDVSDTEQRKNKIWYAKISLESRCNGCEVWGTVDCVDELTFPCENYKMFHVLSASV</sequence>
<dbReference type="InterPro" id="IPR015915">
    <property type="entry name" value="Kelch-typ_b-propeller"/>
</dbReference>
<evidence type="ECO:0000259" key="1">
    <source>
        <dbReference type="PROSITE" id="PS50181"/>
    </source>
</evidence>
<dbReference type="SUPFAM" id="SSF117281">
    <property type="entry name" value="Kelch motif"/>
    <property type="match status" value="1"/>
</dbReference>
<dbReference type="Proteomes" id="UP000467841">
    <property type="component" value="Unassembled WGS sequence"/>
</dbReference>
<dbReference type="InterPro" id="IPR036047">
    <property type="entry name" value="F-box-like_dom_sf"/>
</dbReference>
<gene>
    <name evidence="2" type="ORF">MERR_LOCUS4457</name>
</gene>
<keyword evidence="3" id="KW-1185">Reference proteome</keyword>
<dbReference type="CDD" id="cd22152">
    <property type="entry name" value="F-box_AtAFR-like"/>
    <property type="match status" value="1"/>
</dbReference>
<accession>A0A6D2HLW8</accession>
<dbReference type="PROSITE" id="PS50181">
    <property type="entry name" value="FBOX"/>
    <property type="match status" value="1"/>
</dbReference>
<dbReference type="PANTHER" id="PTHR24414">
    <property type="entry name" value="F-BOX/KELCH-REPEAT PROTEIN SKIP4"/>
    <property type="match status" value="1"/>
</dbReference>
<dbReference type="SMART" id="SM00612">
    <property type="entry name" value="Kelch"/>
    <property type="match status" value="1"/>
</dbReference>
<dbReference type="OrthoDB" id="45365at2759"/>
<organism evidence="2 3">
    <name type="scientific">Microthlaspi erraticum</name>
    <dbReference type="NCBI Taxonomy" id="1685480"/>
    <lineage>
        <taxon>Eukaryota</taxon>
        <taxon>Viridiplantae</taxon>
        <taxon>Streptophyta</taxon>
        <taxon>Embryophyta</taxon>
        <taxon>Tracheophyta</taxon>
        <taxon>Spermatophyta</taxon>
        <taxon>Magnoliopsida</taxon>
        <taxon>eudicotyledons</taxon>
        <taxon>Gunneridae</taxon>
        <taxon>Pentapetalae</taxon>
        <taxon>rosids</taxon>
        <taxon>malvids</taxon>
        <taxon>Brassicales</taxon>
        <taxon>Brassicaceae</taxon>
        <taxon>Coluteocarpeae</taxon>
        <taxon>Microthlaspi</taxon>
    </lineage>
</organism>
<protein>
    <recommendedName>
        <fullName evidence="1">F-box domain-containing protein</fullName>
    </recommendedName>
</protein>
<reference evidence="2" key="1">
    <citation type="submission" date="2020-01" db="EMBL/GenBank/DDBJ databases">
        <authorList>
            <person name="Mishra B."/>
        </authorList>
    </citation>
    <scope>NUCLEOTIDE SEQUENCE [LARGE SCALE GENOMIC DNA]</scope>
</reference>
<dbReference type="InterPro" id="IPR057499">
    <property type="entry name" value="Kelch_FKB95"/>
</dbReference>
<dbReference type="InterPro" id="IPR006652">
    <property type="entry name" value="Kelch_1"/>
</dbReference>
<dbReference type="Gene3D" id="2.120.10.80">
    <property type="entry name" value="Kelch-type beta propeller"/>
    <property type="match status" value="1"/>
</dbReference>
<dbReference type="SMART" id="SM00256">
    <property type="entry name" value="FBOX"/>
    <property type="match status" value="1"/>
</dbReference>
<dbReference type="Pfam" id="PF00646">
    <property type="entry name" value="F-box"/>
    <property type="match status" value="1"/>
</dbReference>
<dbReference type="AlphaFoldDB" id="A0A6D2HLW8"/>
<dbReference type="Pfam" id="PF25210">
    <property type="entry name" value="Kelch_FKB95"/>
    <property type="match status" value="1"/>
</dbReference>